<keyword evidence="3" id="KW-1185">Reference proteome</keyword>
<name>A0A1W1YXV4_9BURK</name>
<protein>
    <submittedName>
        <fullName evidence="2">Cupin domain protein</fullName>
    </submittedName>
</protein>
<dbReference type="InterPro" id="IPR013096">
    <property type="entry name" value="Cupin_2"/>
</dbReference>
<dbReference type="STRING" id="1938817.SAMN06296008_10411"/>
<accession>A0A1W1YXV4</accession>
<sequence length="154" mass="17627">MNLKPTLEIHNQADYPGKRGVTDGQTYQRLVGWPEVNQTDRVRLGRATYAPGTYEQLHWHPIEACYYVIAGSATVRNVAGDEFEVGPGSIIYAPPGIAGAHEWEVKEHLEILDIRACNETNRKMQYTVDKETMRSYIDLEDIHYRDAISFKSHY</sequence>
<proteinExistence type="predicted"/>
<evidence type="ECO:0000313" key="2">
    <source>
        <dbReference type="EMBL" id="SMC41057.1"/>
    </source>
</evidence>
<dbReference type="InterPro" id="IPR014710">
    <property type="entry name" value="RmlC-like_jellyroll"/>
</dbReference>
<dbReference type="Pfam" id="PF07883">
    <property type="entry name" value="Cupin_2"/>
    <property type="match status" value="1"/>
</dbReference>
<dbReference type="EMBL" id="FWXJ01000004">
    <property type="protein sequence ID" value="SMC41057.1"/>
    <property type="molecule type" value="Genomic_DNA"/>
</dbReference>
<dbReference type="SUPFAM" id="SSF51182">
    <property type="entry name" value="RmlC-like cupins"/>
    <property type="match status" value="1"/>
</dbReference>
<dbReference type="RefSeq" id="WP_084282988.1">
    <property type="nucleotide sequence ID" value="NZ_FWXJ01000004.1"/>
</dbReference>
<dbReference type="AlphaFoldDB" id="A0A1W1YXV4"/>
<feature type="domain" description="Cupin type-2" evidence="1">
    <location>
        <begin position="46"/>
        <end position="114"/>
    </location>
</feature>
<dbReference type="Proteomes" id="UP000192708">
    <property type="component" value="Unassembled WGS sequence"/>
</dbReference>
<evidence type="ECO:0000259" key="1">
    <source>
        <dbReference type="Pfam" id="PF07883"/>
    </source>
</evidence>
<organism evidence="2 3">
    <name type="scientific">Polynucleobacter kasalickyi</name>
    <dbReference type="NCBI Taxonomy" id="1938817"/>
    <lineage>
        <taxon>Bacteria</taxon>
        <taxon>Pseudomonadati</taxon>
        <taxon>Pseudomonadota</taxon>
        <taxon>Betaproteobacteria</taxon>
        <taxon>Burkholderiales</taxon>
        <taxon>Burkholderiaceae</taxon>
        <taxon>Polynucleobacter</taxon>
    </lineage>
</organism>
<dbReference type="Gene3D" id="2.60.120.10">
    <property type="entry name" value="Jelly Rolls"/>
    <property type="match status" value="1"/>
</dbReference>
<dbReference type="CDD" id="cd02208">
    <property type="entry name" value="cupin_RmlC-like"/>
    <property type="match status" value="1"/>
</dbReference>
<gene>
    <name evidence="2" type="ORF">SAMN06296008_10411</name>
</gene>
<evidence type="ECO:0000313" key="3">
    <source>
        <dbReference type="Proteomes" id="UP000192708"/>
    </source>
</evidence>
<reference evidence="2 3" key="1">
    <citation type="submission" date="2017-04" db="EMBL/GenBank/DDBJ databases">
        <authorList>
            <person name="Afonso C.L."/>
            <person name="Miller P.J."/>
            <person name="Scott M.A."/>
            <person name="Spackman E."/>
            <person name="Goraichik I."/>
            <person name="Dimitrov K.M."/>
            <person name="Suarez D.L."/>
            <person name="Swayne D.E."/>
        </authorList>
    </citation>
    <scope>NUCLEOTIDE SEQUENCE [LARGE SCALE GENOMIC DNA]</scope>
    <source>
        <strain evidence="2 3">VK13</strain>
    </source>
</reference>
<dbReference type="InterPro" id="IPR011051">
    <property type="entry name" value="RmlC_Cupin_sf"/>
</dbReference>
<dbReference type="OrthoDB" id="9802489at2"/>